<evidence type="ECO:0000256" key="6">
    <source>
        <dbReference type="ARBA" id="ARBA00022892"/>
    </source>
</evidence>
<evidence type="ECO:0000256" key="10">
    <source>
        <dbReference type="ARBA" id="ARBA00023170"/>
    </source>
</evidence>
<sequence>MNIFRLVADILHLVSFGALIHKIKTSKNCLGISYKTQEIYMVVFLTRYWDLLLYYVSMYNTLMKIFYIGCTAYIIYLIRIKKPYCLSYDPVSDGFPHAKFLYPAAAILALIIHPEFSAFEISWSFSIWLEALAILPQIDMVRRHKEVENITGHYMACLGVYRGFYILNWIYRYFSEGLVTWTSVLGGIVQTIIYADFLLVYFKAKQQSLKGSGSIKLPV</sequence>
<evidence type="ECO:0000256" key="3">
    <source>
        <dbReference type="ARBA" id="ARBA00022448"/>
    </source>
</evidence>
<reference evidence="12 13" key="1">
    <citation type="journal article" date="2015" name="Sci. Rep.">
        <title>Genome of the facultative scuticociliatosis pathogen Pseudocohnilembus persalinus provides insight into its virulence through horizontal gene transfer.</title>
        <authorList>
            <person name="Xiong J."/>
            <person name="Wang G."/>
            <person name="Cheng J."/>
            <person name="Tian M."/>
            <person name="Pan X."/>
            <person name="Warren A."/>
            <person name="Jiang C."/>
            <person name="Yuan D."/>
            <person name="Miao W."/>
        </authorList>
    </citation>
    <scope>NUCLEOTIDE SEQUENCE [LARGE SCALE GENOMIC DNA]</scope>
    <source>
        <strain evidence="12">36N120E</strain>
    </source>
</reference>
<keyword evidence="9 11" id="KW-0472">Membrane</keyword>
<accession>A0A0V0R3I3</accession>
<name>A0A0V0R3I3_PSEPJ</name>
<evidence type="ECO:0000256" key="11">
    <source>
        <dbReference type="SAM" id="Phobius"/>
    </source>
</evidence>
<comment type="subcellular location">
    <subcellularLocation>
        <location evidence="1">Endoplasmic reticulum membrane</location>
        <topology evidence="1">Multi-pass membrane protein</topology>
    </subcellularLocation>
</comment>
<evidence type="ECO:0000313" key="13">
    <source>
        <dbReference type="Proteomes" id="UP000054937"/>
    </source>
</evidence>
<dbReference type="InParanoid" id="A0A0V0R3I3"/>
<feature type="transmembrane region" description="Helical" evidence="11">
    <location>
        <begin position="153"/>
        <end position="171"/>
    </location>
</feature>
<dbReference type="GO" id="GO:0015031">
    <property type="term" value="P:protein transport"/>
    <property type="evidence" value="ECO:0007669"/>
    <property type="project" value="UniProtKB-KW"/>
</dbReference>
<evidence type="ECO:0000256" key="7">
    <source>
        <dbReference type="ARBA" id="ARBA00022927"/>
    </source>
</evidence>
<evidence type="ECO:0000256" key="5">
    <source>
        <dbReference type="ARBA" id="ARBA00022824"/>
    </source>
</evidence>
<keyword evidence="6" id="KW-0931">ER-Golgi transport</keyword>
<dbReference type="GO" id="GO:0005789">
    <property type="term" value="C:endoplasmic reticulum membrane"/>
    <property type="evidence" value="ECO:0007669"/>
    <property type="project" value="UniProtKB-SubCell"/>
</dbReference>
<dbReference type="OrthoDB" id="7694678at2759"/>
<protein>
    <recommendedName>
        <fullName evidence="14">ER lumen protein-retaining receptor</fullName>
    </recommendedName>
</protein>
<comment type="caution">
    <text evidence="12">The sequence shown here is derived from an EMBL/GenBank/DDBJ whole genome shotgun (WGS) entry which is preliminary data.</text>
</comment>
<evidence type="ECO:0000256" key="8">
    <source>
        <dbReference type="ARBA" id="ARBA00022989"/>
    </source>
</evidence>
<evidence type="ECO:0000256" key="4">
    <source>
        <dbReference type="ARBA" id="ARBA00022692"/>
    </source>
</evidence>
<organism evidence="12 13">
    <name type="scientific">Pseudocohnilembus persalinus</name>
    <name type="common">Ciliate</name>
    <dbReference type="NCBI Taxonomy" id="266149"/>
    <lineage>
        <taxon>Eukaryota</taxon>
        <taxon>Sar</taxon>
        <taxon>Alveolata</taxon>
        <taxon>Ciliophora</taxon>
        <taxon>Intramacronucleata</taxon>
        <taxon>Oligohymenophorea</taxon>
        <taxon>Scuticociliatia</taxon>
        <taxon>Philasterida</taxon>
        <taxon>Pseudocohnilembidae</taxon>
        <taxon>Pseudocohnilembus</taxon>
    </lineage>
</organism>
<keyword evidence="8 11" id="KW-1133">Transmembrane helix</keyword>
<dbReference type="OMA" id="WKSRSCE"/>
<gene>
    <name evidence="12" type="ORF">PPERSA_01942</name>
</gene>
<keyword evidence="10" id="KW-0675">Receptor</keyword>
<evidence type="ECO:0000256" key="1">
    <source>
        <dbReference type="ARBA" id="ARBA00004477"/>
    </source>
</evidence>
<keyword evidence="5" id="KW-0256">Endoplasmic reticulum</keyword>
<dbReference type="Pfam" id="PF00810">
    <property type="entry name" value="ER_lumen_recept"/>
    <property type="match status" value="1"/>
</dbReference>
<evidence type="ECO:0000256" key="9">
    <source>
        <dbReference type="ARBA" id="ARBA00023136"/>
    </source>
</evidence>
<feature type="transmembrane region" description="Helical" evidence="11">
    <location>
        <begin position="52"/>
        <end position="78"/>
    </location>
</feature>
<dbReference type="FunCoup" id="A0A0V0R3I3">
    <property type="interactions" value="105"/>
</dbReference>
<dbReference type="EMBL" id="LDAU01000055">
    <property type="protein sequence ID" value="KRX09055.1"/>
    <property type="molecule type" value="Genomic_DNA"/>
</dbReference>
<evidence type="ECO:0008006" key="14">
    <source>
        <dbReference type="Google" id="ProtNLM"/>
    </source>
</evidence>
<evidence type="ECO:0000313" key="12">
    <source>
        <dbReference type="EMBL" id="KRX09055.1"/>
    </source>
</evidence>
<dbReference type="GO" id="GO:0006621">
    <property type="term" value="P:protein retention in ER lumen"/>
    <property type="evidence" value="ECO:0007669"/>
    <property type="project" value="InterPro"/>
</dbReference>
<dbReference type="Proteomes" id="UP000054937">
    <property type="component" value="Unassembled WGS sequence"/>
</dbReference>
<dbReference type="AlphaFoldDB" id="A0A0V0R3I3"/>
<comment type="similarity">
    <text evidence="2">Belongs to the ERD2 family.</text>
</comment>
<keyword evidence="3" id="KW-0813">Transport</keyword>
<dbReference type="GO" id="GO:0046923">
    <property type="term" value="F:ER retention sequence binding"/>
    <property type="evidence" value="ECO:0007669"/>
    <property type="project" value="InterPro"/>
</dbReference>
<dbReference type="GO" id="GO:0016192">
    <property type="term" value="P:vesicle-mediated transport"/>
    <property type="evidence" value="ECO:0007669"/>
    <property type="project" value="UniProtKB-KW"/>
</dbReference>
<keyword evidence="7" id="KW-0653">Protein transport</keyword>
<keyword evidence="4 11" id="KW-0812">Transmembrane</keyword>
<keyword evidence="13" id="KW-1185">Reference proteome</keyword>
<evidence type="ECO:0000256" key="2">
    <source>
        <dbReference type="ARBA" id="ARBA00010120"/>
    </source>
</evidence>
<dbReference type="PANTHER" id="PTHR10585">
    <property type="entry name" value="ER LUMEN PROTEIN RETAINING RECEPTOR"/>
    <property type="match status" value="1"/>
</dbReference>
<feature type="transmembrane region" description="Helical" evidence="11">
    <location>
        <begin position="183"/>
        <end position="202"/>
    </location>
</feature>
<proteinExistence type="inferred from homology"/>
<dbReference type="PRINTS" id="PR00660">
    <property type="entry name" value="ERLUMENR"/>
</dbReference>
<dbReference type="InterPro" id="IPR000133">
    <property type="entry name" value="ER_ret_rcpt"/>
</dbReference>